<reference evidence="1" key="1">
    <citation type="submission" date="2025-08" db="UniProtKB">
        <authorList>
            <consortium name="Ensembl"/>
        </authorList>
    </citation>
    <scope>IDENTIFICATION</scope>
</reference>
<dbReference type="InterPro" id="IPR011032">
    <property type="entry name" value="GroES-like_sf"/>
</dbReference>
<proteinExistence type="predicted"/>
<sequence length="48" mass="5417">MLNVKRVVLRSRPGKNGLPVPENFRVDEIMKSSDLKEGQVLVRTLPLS</sequence>
<dbReference type="Ensembl" id="ENSSRHT00000020680.1">
    <property type="protein sequence ID" value="ENSSRHP00000020038.1"/>
    <property type="gene ID" value="ENSSRHG00000010744.1"/>
</dbReference>
<dbReference type="AlphaFoldDB" id="A0A673H2T9"/>
<protein>
    <submittedName>
        <fullName evidence="1">Uncharacterized protein</fullName>
    </submittedName>
</protein>
<accession>A0A673H2T9</accession>
<name>A0A673H2T9_9TELE</name>
<reference evidence="1" key="2">
    <citation type="submission" date="2025-09" db="UniProtKB">
        <authorList>
            <consortium name="Ensembl"/>
        </authorList>
    </citation>
    <scope>IDENTIFICATION</scope>
</reference>
<dbReference type="Gene3D" id="3.90.180.10">
    <property type="entry name" value="Medium-chain alcohol dehydrogenases, catalytic domain"/>
    <property type="match status" value="1"/>
</dbReference>
<evidence type="ECO:0000313" key="1">
    <source>
        <dbReference type="Ensembl" id="ENSSRHP00000020038.1"/>
    </source>
</evidence>
<organism evidence="1 2">
    <name type="scientific">Sinocyclocheilus rhinocerous</name>
    <dbReference type="NCBI Taxonomy" id="307959"/>
    <lineage>
        <taxon>Eukaryota</taxon>
        <taxon>Metazoa</taxon>
        <taxon>Chordata</taxon>
        <taxon>Craniata</taxon>
        <taxon>Vertebrata</taxon>
        <taxon>Euteleostomi</taxon>
        <taxon>Actinopterygii</taxon>
        <taxon>Neopterygii</taxon>
        <taxon>Teleostei</taxon>
        <taxon>Ostariophysi</taxon>
        <taxon>Cypriniformes</taxon>
        <taxon>Cyprinidae</taxon>
        <taxon>Cyprininae</taxon>
        <taxon>Sinocyclocheilus</taxon>
    </lineage>
</organism>
<dbReference type="Proteomes" id="UP000472270">
    <property type="component" value="Unassembled WGS sequence"/>
</dbReference>
<dbReference type="SUPFAM" id="SSF50129">
    <property type="entry name" value="GroES-like"/>
    <property type="match status" value="1"/>
</dbReference>
<keyword evidence="2" id="KW-1185">Reference proteome</keyword>
<evidence type="ECO:0000313" key="2">
    <source>
        <dbReference type="Proteomes" id="UP000472270"/>
    </source>
</evidence>